<accession>A0ABR1TNY0</accession>
<evidence type="ECO:0000256" key="5">
    <source>
        <dbReference type="ARBA" id="ARBA00022840"/>
    </source>
</evidence>
<evidence type="ECO:0000259" key="7">
    <source>
        <dbReference type="PROSITE" id="PS50011"/>
    </source>
</evidence>
<dbReference type="PANTHER" id="PTHR43895">
    <property type="entry name" value="CALCIUM/CALMODULIN-DEPENDENT PROTEIN KINASE KINASE-RELATED"/>
    <property type="match status" value="1"/>
</dbReference>
<name>A0ABR1TNY0_9PEZI</name>
<evidence type="ECO:0000313" key="9">
    <source>
        <dbReference type="Proteomes" id="UP001480595"/>
    </source>
</evidence>
<feature type="compositionally biased region" description="Low complexity" evidence="6">
    <location>
        <begin position="1"/>
        <end position="13"/>
    </location>
</feature>
<evidence type="ECO:0000256" key="3">
    <source>
        <dbReference type="ARBA" id="ARBA00022741"/>
    </source>
</evidence>
<proteinExistence type="predicted"/>
<evidence type="ECO:0000256" key="1">
    <source>
        <dbReference type="ARBA" id="ARBA00022527"/>
    </source>
</evidence>
<gene>
    <name evidence="8" type="ORF">PG994_010091</name>
</gene>
<dbReference type="PROSITE" id="PS00018">
    <property type="entry name" value="EF_HAND_1"/>
    <property type="match status" value="1"/>
</dbReference>
<reference evidence="8 9" key="1">
    <citation type="submission" date="2023-01" db="EMBL/GenBank/DDBJ databases">
        <title>Analysis of 21 Apiospora genomes using comparative genomics revels a genus with tremendous synthesis potential of carbohydrate active enzymes and secondary metabolites.</title>
        <authorList>
            <person name="Sorensen T."/>
        </authorList>
    </citation>
    <scope>NUCLEOTIDE SEQUENCE [LARGE SCALE GENOMIC DNA]</scope>
    <source>
        <strain evidence="8 9">CBS 135458</strain>
    </source>
</reference>
<dbReference type="PROSITE" id="PS50011">
    <property type="entry name" value="PROTEIN_KINASE_DOM"/>
    <property type="match status" value="1"/>
</dbReference>
<dbReference type="Gene3D" id="1.10.510.10">
    <property type="entry name" value="Transferase(Phosphotransferase) domain 1"/>
    <property type="match status" value="1"/>
</dbReference>
<dbReference type="PANTHER" id="PTHR43895:SF150">
    <property type="entry name" value="SERINE_THREONINE-PROTEIN KINASE STK11"/>
    <property type="match status" value="1"/>
</dbReference>
<comment type="caution">
    <text evidence="8">The sequence shown here is derived from an EMBL/GenBank/DDBJ whole genome shotgun (WGS) entry which is preliminary data.</text>
</comment>
<keyword evidence="1" id="KW-0723">Serine/threonine-protein kinase</keyword>
<feature type="region of interest" description="Disordered" evidence="6">
    <location>
        <begin position="1"/>
        <end position="20"/>
    </location>
</feature>
<dbReference type="InterPro" id="IPR000719">
    <property type="entry name" value="Prot_kinase_dom"/>
</dbReference>
<dbReference type="EMBL" id="JAQQWL010000011">
    <property type="protein sequence ID" value="KAK8048361.1"/>
    <property type="molecule type" value="Genomic_DNA"/>
</dbReference>
<dbReference type="Pfam" id="PF00069">
    <property type="entry name" value="Pkinase"/>
    <property type="match status" value="1"/>
</dbReference>
<dbReference type="SMART" id="SM00220">
    <property type="entry name" value="S_TKc"/>
    <property type="match status" value="1"/>
</dbReference>
<evidence type="ECO:0000256" key="4">
    <source>
        <dbReference type="ARBA" id="ARBA00022777"/>
    </source>
</evidence>
<dbReference type="Proteomes" id="UP001480595">
    <property type="component" value="Unassembled WGS sequence"/>
</dbReference>
<dbReference type="InterPro" id="IPR011009">
    <property type="entry name" value="Kinase-like_dom_sf"/>
</dbReference>
<keyword evidence="3" id="KW-0547">Nucleotide-binding</keyword>
<dbReference type="RefSeq" id="XP_066710610.1">
    <property type="nucleotide sequence ID" value="XM_066861500.1"/>
</dbReference>
<keyword evidence="4 8" id="KW-0418">Kinase</keyword>
<dbReference type="SUPFAM" id="SSF56112">
    <property type="entry name" value="Protein kinase-like (PK-like)"/>
    <property type="match status" value="1"/>
</dbReference>
<evidence type="ECO:0000256" key="2">
    <source>
        <dbReference type="ARBA" id="ARBA00022679"/>
    </source>
</evidence>
<keyword evidence="2" id="KW-0808">Transferase</keyword>
<organism evidence="8 9">
    <name type="scientific">Apiospora phragmitis</name>
    <dbReference type="NCBI Taxonomy" id="2905665"/>
    <lineage>
        <taxon>Eukaryota</taxon>
        <taxon>Fungi</taxon>
        <taxon>Dikarya</taxon>
        <taxon>Ascomycota</taxon>
        <taxon>Pezizomycotina</taxon>
        <taxon>Sordariomycetes</taxon>
        <taxon>Xylariomycetidae</taxon>
        <taxon>Amphisphaeriales</taxon>
        <taxon>Apiosporaceae</taxon>
        <taxon>Apiospora</taxon>
    </lineage>
</organism>
<dbReference type="GeneID" id="92094563"/>
<evidence type="ECO:0000256" key="6">
    <source>
        <dbReference type="SAM" id="MobiDB-lite"/>
    </source>
</evidence>
<evidence type="ECO:0000313" key="8">
    <source>
        <dbReference type="EMBL" id="KAK8048361.1"/>
    </source>
</evidence>
<dbReference type="PROSITE" id="PS00108">
    <property type="entry name" value="PROTEIN_KINASE_ST"/>
    <property type="match status" value="1"/>
</dbReference>
<feature type="domain" description="Protein kinase" evidence="7">
    <location>
        <begin position="24"/>
        <end position="284"/>
    </location>
</feature>
<keyword evidence="5" id="KW-0067">ATP-binding</keyword>
<sequence>MLPSRLSKSSPSPDCGRGPSPIFCGGLPPRGLGGRAAFRREGAGGRAHWPAHMKQLSQNDAAEAKDALFLIWEEIAIMKKLNHPNLVQLIEVLDDPEEDSLWMVLEMCKKGVVMKVGLDDGADPYPEEQCRHWFRDLILGIEYLHAQGVIHRDIKPDNLLLTEDDVLKIVDFGVSELFEKPDTMMTAKSAGSPAFLPPELCLAKHGDVSGKAADIWAMGVTLYCLKYGRLPFKRDNVLDMYEAIRNDQPEIPPEEGPKFRDLITRLLDKDASRRICMLEIRVSL</sequence>
<dbReference type="GO" id="GO:0016301">
    <property type="term" value="F:kinase activity"/>
    <property type="evidence" value="ECO:0007669"/>
    <property type="project" value="UniProtKB-KW"/>
</dbReference>
<keyword evidence="9" id="KW-1185">Reference proteome</keyword>
<dbReference type="InterPro" id="IPR018247">
    <property type="entry name" value="EF_Hand_1_Ca_BS"/>
</dbReference>
<protein>
    <submittedName>
        <fullName evidence="8">CAMKK/CAMKK-META protein kinase</fullName>
    </submittedName>
</protein>
<dbReference type="InterPro" id="IPR008271">
    <property type="entry name" value="Ser/Thr_kinase_AS"/>
</dbReference>
<dbReference type="CDD" id="cd14008">
    <property type="entry name" value="STKc_LKB1_CaMKK"/>
    <property type="match status" value="1"/>
</dbReference>